<sequence>MARPRKNKYKVTVLYKDGGSFEIKMSIEEETAGKYLSDDELARYIIKRSGFGNESYGLYSCNRLIDAVDSGAASLSIFQYAKQKNKRKVDSI</sequence>
<reference evidence="2" key="1">
    <citation type="journal article" date="2019" name="Int. J. Syst. Evol. Microbiol.">
        <title>The Global Catalogue of Microorganisms (GCM) 10K type strain sequencing project: providing services to taxonomists for standard genome sequencing and annotation.</title>
        <authorList>
            <consortium name="The Broad Institute Genomics Platform"/>
            <consortium name="The Broad Institute Genome Sequencing Center for Infectious Disease"/>
            <person name="Wu L."/>
            <person name="Ma J."/>
        </authorList>
    </citation>
    <scope>NUCLEOTIDE SEQUENCE [LARGE SCALE GENOMIC DNA]</scope>
    <source>
        <strain evidence="2">CGMCC 1.15942</strain>
    </source>
</reference>
<proteinExistence type="predicted"/>
<protein>
    <submittedName>
        <fullName evidence="1">Uncharacterized protein</fullName>
    </submittedName>
</protein>
<accession>A0ABQ1P798</accession>
<name>A0ABQ1P798_9ENTE</name>
<evidence type="ECO:0000313" key="1">
    <source>
        <dbReference type="EMBL" id="GGC88190.1"/>
    </source>
</evidence>
<dbReference type="Proteomes" id="UP000630615">
    <property type="component" value="Unassembled WGS sequence"/>
</dbReference>
<keyword evidence="2" id="KW-1185">Reference proteome</keyword>
<gene>
    <name evidence="1" type="ORF">GCM10011573_17240</name>
</gene>
<comment type="caution">
    <text evidence="1">The sequence shown here is derived from an EMBL/GenBank/DDBJ whole genome shotgun (WGS) entry which is preliminary data.</text>
</comment>
<evidence type="ECO:0000313" key="2">
    <source>
        <dbReference type="Proteomes" id="UP000630615"/>
    </source>
</evidence>
<organism evidence="1 2">
    <name type="scientific">Enterococcus wangshanyuanii</name>
    <dbReference type="NCBI Taxonomy" id="2005703"/>
    <lineage>
        <taxon>Bacteria</taxon>
        <taxon>Bacillati</taxon>
        <taxon>Bacillota</taxon>
        <taxon>Bacilli</taxon>
        <taxon>Lactobacillales</taxon>
        <taxon>Enterococcaceae</taxon>
        <taxon>Enterococcus</taxon>
    </lineage>
</organism>
<dbReference type="RefSeq" id="WP_088271247.1">
    <property type="nucleotide sequence ID" value="NZ_BMKI01000003.1"/>
</dbReference>
<dbReference type="EMBL" id="BMKI01000003">
    <property type="protein sequence ID" value="GGC88190.1"/>
    <property type="molecule type" value="Genomic_DNA"/>
</dbReference>